<keyword evidence="3" id="KW-1185">Reference proteome</keyword>
<name>A0ABV4BAB1_9GAMM</name>
<dbReference type="Pfam" id="PF02371">
    <property type="entry name" value="Transposase_20"/>
    <property type="match status" value="1"/>
</dbReference>
<feature type="domain" description="Transposase IS116/IS110/IS902 C-terminal" evidence="1">
    <location>
        <begin position="71"/>
        <end position="156"/>
    </location>
</feature>
<dbReference type="PANTHER" id="PTHR33055:SF15">
    <property type="entry name" value="TRANSPOSASE-RELATED"/>
    <property type="match status" value="1"/>
</dbReference>
<dbReference type="EMBL" id="JBDKXB010000002">
    <property type="protein sequence ID" value="MEY6431369.1"/>
    <property type="molecule type" value="Genomic_DNA"/>
</dbReference>
<accession>A0ABV4BAB1</accession>
<evidence type="ECO:0000259" key="1">
    <source>
        <dbReference type="Pfam" id="PF02371"/>
    </source>
</evidence>
<dbReference type="Proteomes" id="UP001564408">
    <property type="component" value="Unassembled WGS sequence"/>
</dbReference>
<dbReference type="InterPro" id="IPR047650">
    <property type="entry name" value="Transpos_IS110"/>
</dbReference>
<comment type="caution">
    <text evidence="2">The sequence shown here is derived from an EMBL/GenBank/DDBJ whole genome shotgun (WGS) entry which is preliminary data.</text>
</comment>
<dbReference type="PANTHER" id="PTHR33055">
    <property type="entry name" value="TRANSPOSASE FOR INSERTION SEQUENCE ELEMENT IS1111A"/>
    <property type="match status" value="1"/>
</dbReference>
<evidence type="ECO:0000313" key="2">
    <source>
        <dbReference type="EMBL" id="MEY6431369.1"/>
    </source>
</evidence>
<reference evidence="2 3" key="1">
    <citation type="submission" date="2024-05" db="EMBL/GenBank/DDBJ databases">
        <title>Genome Sequence and Characterization of the New Strain Purple Sulfur Bacterium of Genus Thioalkalicoccus.</title>
        <authorList>
            <person name="Bryantseva I.A."/>
            <person name="Kyndt J.A."/>
            <person name="Imhoff J.F."/>
        </authorList>
    </citation>
    <scope>NUCLEOTIDE SEQUENCE [LARGE SCALE GENOMIC DNA]</scope>
    <source>
        <strain evidence="2 3">Um2</strain>
    </source>
</reference>
<protein>
    <submittedName>
        <fullName evidence="2">Transposase</fullName>
    </submittedName>
</protein>
<organism evidence="2 3">
    <name type="scientific">Thioalkalicoccus limnaeus</name>
    <dbReference type="NCBI Taxonomy" id="120681"/>
    <lineage>
        <taxon>Bacteria</taxon>
        <taxon>Pseudomonadati</taxon>
        <taxon>Pseudomonadota</taxon>
        <taxon>Gammaproteobacteria</taxon>
        <taxon>Chromatiales</taxon>
        <taxon>Chromatiaceae</taxon>
        <taxon>Thioalkalicoccus</taxon>
    </lineage>
</organism>
<proteinExistence type="predicted"/>
<gene>
    <name evidence="2" type="ORF">ABC977_02990</name>
</gene>
<dbReference type="RefSeq" id="WP_369665745.1">
    <property type="nucleotide sequence ID" value="NZ_JBDKXB010000002.1"/>
</dbReference>
<sequence length="196" mass="21926">MQNLFSRNRGRSISANEVRRLTPESVAERVADPNLALAIQSTVLAMRGQQAAIELLEREAWRQTKASPTWRALQTVSGIGRILGLTIVLETGPIERFGHVGHYASYCRCVGSQHVSNGKQKGQGNTKNGNKYLAWAYVEAANFAVRYNPQIKRYYQRKRAKTKAVVATKAVAHKLARACYHILREGRAFDVNRAFA</sequence>
<evidence type="ECO:0000313" key="3">
    <source>
        <dbReference type="Proteomes" id="UP001564408"/>
    </source>
</evidence>
<dbReference type="InterPro" id="IPR003346">
    <property type="entry name" value="Transposase_20"/>
</dbReference>